<evidence type="ECO:0000313" key="2">
    <source>
        <dbReference type="Proteomes" id="UP000290572"/>
    </source>
</evidence>
<sequence length="251" mass="28280">MSVIWQDGQKKMKPQIEIPYPREGSFTDEGMRLAKSLVKEGWGDPNWDYNYMNKSYGIWKEMKKVWDQGPEKKQVAAYVARQNCPAGDKPPPYCTPKITAPSAPKFKMTEMNTETAKSAKVNNEMEVFNERSNGAMVWLRSGNGIAVKPIKMADMEAICKSLPSPQNPSKFVTILQTHTRSGVLGSREICLFHMIHSPKRERVFINERGSPQRVKPIRPADGSHLQQSVLGSSASHVLHHHSYSEDVGPEN</sequence>
<dbReference type="Proteomes" id="UP000290572">
    <property type="component" value="Unassembled WGS sequence"/>
</dbReference>
<protein>
    <submittedName>
        <fullName evidence="1">Uncharacterized protein</fullName>
    </submittedName>
</protein>
<reference evidence="1 2" key="1">
    <citation type="submission" date="2018-03" db="EMBL/GenBank/DDBJ databases">
        <title>Draft genome sequence of Rohu Carp (Labeo rohita).</title>
        <authorList>
            <person name="Das P."/>
            <person name="Kushwaha B."/>
            <person name="Joshi C.G."/>
            <person name="Kumar D."/>
            <person name="Nagpure N.S."/>
            <person name="Sahoo L."/>
            <person name="Das S.P."/>
            <person name="Bit A."/>
            <person name="Patnaik S."/>
            <person name="Meher P.K."/>
            <person name="Jayasankar P."/>
            <person name="Koringa P.G."/>
            <person name="Patel N.V."/>
            <person name="Hinsu A.T."/>
            <person name="Kumar R."/>
            <person name="Pandey M."/>
            <person name="Agarwal S."/>
            <person name="Srivastava S."/>
            <person name="Singh M."/>
            <person name="Iquebal M.A."/>
            <person name="Jaiswal S."/>
            <person name="Angadi U.B."/>
            <person name="Kumar N."/>
            <person name="Raza M."/>
            <person name="Shah T.M."/>
            <person name="Rai A."/>
            <person name="Jena J.K."/>
        </authorList>
    </citation>
    <scope>NUCLEOTIDE SEQUENCE [LARGE SCALE GENOMIC DNA]</scope>
    <source>
        <strain evidence="1">DASCIFA01</strain>
        <tissue evidence="1">Testis</tissue>
    </source>
</reference>
<gene>
    <name evidence="1" type="ORF">ROHU_030341</name>
</gene>
<dbReference type="AlphaFoldDB" id="A0A498LTQ5"/>
<keyword evidence="2" id="KW-1185">Reference proteome</keyword>
<name>A0A498LTQ5_LABRO</name>
<comment type="caution">
    <text evidence="1">The sequence shown here is derived from an EMBL/GenBank/DDBJ whole genome shotgun (WGS) entry which is preliminary data.</text>
</comment>
<accession>A0A498LTQ5</accession>
<organism evidence="1 2">
    <name type="scientific">Labeo rohita</name>
    <name type="common">Indian major carp</name>
    <name type="synonym">Cyprinus rohita</name>
    <dbReference type="NCBI Taxonomy" id="84645"/>
    <lineage>
        <taxon>Eukaryota</taxon>
        <taxon>Metazoa</taxon>
        <taxon>Chordata</taxon>
        <taxon>Craniata</taxon>
        <taxon>Vertebrata</taxon>
        <taxon>Euteleostomi</taxon>
        <taxon>Actinopterygii</taxon>
        <taxon>Neopterygii</taxon>
        <taxon>Teleostei</taxon>
        <taxon>Ostariophysi</taxon>
        <taxon>Cypriniformes</taxon>
        <taxon>Cyprinidae</taxon>
        <taxon>Labeoninae</taxon>
        <taxon>Labeonini</taxon>
        <taxon>Labeo</taxon>
    </lineage>
</organism>
<evidence type="ECO:0000313" key="1">
    <source>
        <dbReference type="EMBL" id="RXN10993.1"/>
    </source>
</evidence>
<proteinExistence type="predicted"/>
<dbReference type="EMBL" id="QBIY01013157">
    <property type="protein sequence ID" value="RXN10993.1"/>
    <property type="molecule type" value="Genomic_DNA"/>
</dbReference>